<protein>
    <recommendedName>
        <fullName evidence="3">HPF/RaiA family ribosome-associated protein</fullName>
    </recommendedName>
</protein>
<name>A0A9X0WIL8_9GAMM</name>
<evidence type="ECO:0008006" key="3">
    <source>
        <dbReference type="Google" id="ProtNLM"/>
    </source>
</evidence>
<evidence type="ECO:0000313" key="2">
    <source>
        <dbReference type="Proteomes" id="UP001138802"/>
    </source>
</evidence>
<dbReference type="EMBL" id="NRSD01000010">
    <property type="protein sequence ID" value="MBK1645175.1"/>
    <property type="molecule type" value="Genomic_DNA"/>
</dbReference>
<evidence type="ECO:0000313" key="1">
    <source>
        <dbReference type="EMBL" id="MBK1645175.1"/>
    </source>
</evidence>
<organism evidence="1 2">
    <name type="scientific">Thiocapsa imhoffii</name>
    <dbReference type="NCBI Taxonomy" id="382777"/>
    <lineage>
        <taxon>Bacteria</taxon>
        <taxon>Pseudomonadati</taxon>
        <taxon>Pseudomonadota</taxon>
        <taxon>Gammaproteobacteria</taxon>
        <taxon>Chromatiales</taxon>
        <taxon>Chromatiaceae</taxon>
        <taxon>Thiocapsa</taxon>
    </lineage>
</organism>
<accession>A0A9X0WIL8</accession>
<proteinExistence type="predicted"/>
<sequence length="144" mass="16296">MRHAESLNDLLPTPRIPRGRDWVEETISMNVQINSSGGLRTSAEDRATVLAVLNDHLGRFDDFVRRIEVHLHPCDPRGGTGREIECGLEARFAGKRPLKVHHADRSVEQAVTRATRKMLTQLDRRIGRKYSVTRKGHVRNVGEA</sequence>
<dbReference type="Proteomes" id="UP001138802">
    <property type="component" value="Unassembled WGS sequence"/>
</dbReference>
<keyword evidence="2" id="KW-1185">Reference proteome</keyword>
<gene>
    <name evidence="1" type="ORF">CKO25_11055</name>
</gene>
<comment type="caution">
    <text evidence="1">The sequence shown here is derived from an EMBL/GenBank/DDBJ whole genome shotgun (WGS) entry which is preliminary data.</text>
</comment>
<dbReference type="AlphaFoldDB" id="A0A9X0WIL8"/>
<reference evidence="1 2" key="1">
    <citation type="journal article" date="2020" name="Microorganisms">
        <title>Osmotic Adaptation and Compatible Solute Biosynthesis of Phototrophic Bacteria as Revealed from Genome Analyses.</title>
        <authorList>
            <person name="Imhoff J.F."/>
            <person name="Rahn T."/>
            <person name="Kunzel S."/>
            <person name="Keller A."/>
            <person name="Neulinger S.C."/>
        </authorList>
    </citation>
    <scope>NUCLEOTIDE SEQUENCE [LARGE SCALE GENOMIC DNA]</scope>
    <source>
        <strain evidence="1 2">DSM 21303</strain>
    </source>
</reference>